<evidence type="ECO:0000313" key="2">
    <source>
        <dbReference type="Proteomes" id="UP000009005"/>
    </source>
</evidence>
<dbReference type="AlphaFoldDB" id="I6YBP7"/>
<dbReference type="RefSeq" id="WP_014850145.1">
    <property type="nucleotide sequence ID" value="NC_018149.1"/>
</dbReference>
<dbReference type="STRING" id="1197325.WEN_03285"/>
<reference evidence="1 2" key="1">
    <citation type="journal article" date="2012" name="J. Bacteriol.">
        <title>Complete genome sequence of Mycoplasma wenyonii strain Massachusetts.</title>
        <authorList>
            <person name="Dos Santos A.P."/>
            <person name="Guimaraes A.M."/>
            <person name="do Nascimento N.C."/>
            <person name="Sanmiguel P.J."/>
            <person name="Messick J.B."/>
        </authorList>
    </citation>
    <scope>NUCLEOTIDE SEQUENCE [LARGE SCALE GENOMIC DNA]</scope>
    <source>
        <strain evidence="1 2">Massachusetts</strain>
    </source>
</reference>
<keyword evidence="2" id="KW-1185">Reference proteome</keyword>
<dbReference type="PATRIC" id="fig|1197325.3.peg.709"/>
<name>I6YBP7_MYCWM</name>
<protein>
    <submittedName>
        <fullName evidence="1">Uncharacterized protein</fullName>
    </submittedName>
</protein>
<sequence>MREGAAGALGHMAYSYGYVARVSGTETATSEDRTMQNETTDMKEIKDGELTLIETQLDARGGNKRGHLVGKNGIKGIVGGYTKKKFILIGVGDTSNKVEFQGLVTIVDGSQGVNWKCLKDVLEGQLKNNTNDVKKLRDKFGETGLFWKTEDNSRLSLGGQIVFGNCLKEFYKRGGEMVVVESLKEGTSGKRLGFQKLEIPGGMSIALTVGMKLQRGEKEIIAPGVLVKNVFTNGRTLWAGLQGDGVVLKSDRNKKDKGQGNIVIHDWFSTNSQDNPQNLYKKEGSEDPKEGIAKKIPLKNEWNWYLWDPSYTEIKQGKLKTKDGKDLPFNIEIGKFVETELIK</sequence>
<dbReference type="HOGENOM" id="CLU_684801_0_0_14"/>
<dbReference type="EMBL" id="CP003703">
    <property type="protein sequence ID" value="AFN65436.1"/>
    <property type="molecule type" value="Genomic_DNA"/>
</dbReference>
<dbReference type="Proteomes" id="UP000009005">
    <property type="component" value="Chromosome"/>
</dbReference>
<accession>I6YBP7</accession>
<organism evidence="1 2">
    <name type="scientific">Mycoplasma wenyonii (strain Massachusetts)</name>
    <name type="common">Eperythrozoon wenyonii</name>
    <dbReference type="NCBI Taxonomy" id="1197325"/>
    <lineage>
        <taxon>Bacteria</taxon>
        <taxon>Bacillati</taxon>
        <taxon>Mycoplasmatota</taxon>
        <taxon>Mollicutes</taxon>
        <taxon>Mycoplasmataceae</taxon>
        <taxon>Mycoplasma</taxon>
    </lineage>
</organism>
<dbReference type="KEGG" id="mwe:WEN_03285"/>
<evidence type="ECO:0000313" key="1">
    <source>
        <dbReference type="EMBL" id="AFN65436.1"/>
    </source>
</evidence>
<gene>
    <name evidence="1" type="ordered locus">WEN_03285</name>
</gene>
<proteinExistence type="predicted"/>